<dbReference type="EMBL" id="MFGO01000021">
    <property type="protein sequence ID" value="OGF40763.1"/>
    <property type="molecule type" value="Genomic_DNA"/>
</dbReference>
<proteinExistence type="predicted"/>
<organism evidence="2 3">
    <name type="scientific">Candidatus Falkowbacteria bacterium RIFOXYD2_FULL_34_120</name>
    <dbReference type="NCBI Taxonomy" id="1798007"/>
    <lineage>
        <taxon>Bacteria</taxon>
        <taxon>Candidatus Falkowiibacteriota</taxon>
    </lineage>
</organism>
<accession>A0A1F5TP87</accession>
<protein>
    <recommendedName>
        <fullName evidence="4">OmpA-like domain-containing protein</fullName>
    </recommendedName>
</protein>
<comment type="caution">
    <text evidence="2">The sequence shown here is derived from an EMBL/GenBank/DDBJ whole genome shotgun (WGS) entry which is preliminary data.</text>
</comment>
<feature type="chain" id="PRO_5009521396" description="OmpA-like domain-containing protein" evidence="1">
    <location>
        <begin position="22"/>
        <end position="373"/>
    </location>
</feature>
<keyword evidence="1" id="KW-0732">Signal</keyword>
<dbReference type="Proteomes" id="UP000177579">
    <property type="component" value="Unassembled WGS sequence"/>
</dbReference>
<dbReference type="AlphaFoldDB" id="A0A1F5TP87"/>
<evidence type="ECO:0000313" key="3">
    <source>
        <dbReference type="Proteomes" id="UP000177579"/>
    </source>
</evidence>
<reference evidence="2 3" key="1">
    <citation type="journal article" date="2016" name="Nat. Commun.">
        <title>Thousands of microbial genomes shed light on interconnected biogeochemical processes in an aquifer system.</title>
        <authorList>
            <person name="Anantharaman K."/>
            <person name="Brown C.T."/>
            <person name="Hug L.A."/>
            <person name="Sharon I."/>
            <person name="Castelle C.J."/>
            <person name="Probst A.J."/>
            <person name="Thomas B.C."/>
            <person name="Singh A."/>
            <person name="Wilkins M.J."/>
            <person name="Karaoz U."/>
            <person name="Brodie E.L."/>
            <person name="Williams K.H."/>
            <person name="Hubbard S.S."/>
            <person name="Banfield J.F."/>
        </authorList>
    </citation>
    <scope>NUCLEOTIDE SEQUENCE [LARGE SCALE GENOMIC DNA]</scope>
</reference>
<feature type="signal peptide" evidence="1">
    <location>
        <begin position="1"/>
        <end position="21"/>
    </location>
</feature>
<evidence type="ECO:0000313" key="2">
    <source>
        <dbReference type="EMBL" id="OGF40763.1"/>
    </source>
</evidence>
<name>A0A1F5TP87_9BACT</name>
<sequence length="373" mass="42345">MKKAILFVFVFMFVGTHLVFCEENTTVGVRNQNQTFQEQTGGTQSIIQNSYGANKVLHGISAPVDPDFVYIGAMQPGEQKIWREVNRYLPEQLYSKEEMKKIEESGEFIIQWTGKPLQIEESDGPAQLLSFIPTSENDIELWSVWMESTKNSFAKEDIIRMISKVRNKTHARRYVITVEVQLNPQGAGNSLSGSGGASFIPSNTAYAVGVGPMIGKSESRVFKIYHITVTGYNDGPAYSRSNVPEKGVEKNAQIQKRDDPWLIYLKDDFSLQEPQGIPYNVEWIKRHWKTIRQNNGKIQIICKGWPGEEKNLDRKALESMIEMGKNLISQNITEPKELQQIMKYGYDTNLLSKEKSALQKQNAKGVLIIKITQ</sequence>
<gene>
    <name evidence="2" type="ORF">A2531_07015</name>
</gene>
<evidence type="ECO:0008006" key="4">
    <source>
        <dbReference type="Google" id="ProtNLM"/>
    </source>
</evidence>
<evidence type="ECO:0000256" key="1">
    <source>
        <dbReference type="SAM" id="SignalP"/>
    </source>
</evidence>